<accession>A0ABS9Z623</accession>
<name>A0ABS9Z623_9HYPH</name>
<organism evidence="2 3">
    <name type="scientific">Candidatus Rhodoblastus alkanivorans</name>
    <dbReference type="NCBI Taxonomy" id="2954117"/>
    <lineage>
        <taxon>Bacteria</taxon>
        <taxon>Pseudomonadati</taxon>
        <taxon>Pseudomonadota</taxon>
        <taxon>Alphaproteobacteria</taxon>
        <taxon>Hyphomicrobiales</taxon>
        <taxon>Rhodoblastaceae</taxon>
        <taxon>Rhodoblastus</taxon>
    </lineage>
</organism>
<sequence>MSRIAAFFLSAALVFAGGAAEASGGLPTSSFAVVGGETSIPYGWIDFCQRQPQECSQPVLPSRDVKLDAATWRALNHINAQVNAAIEPVSNYDHWGTMLDHWDYPTDGKGDCKIYALYKRKLLIDRGFPRQALLMTIVRDHEGEGHAILTVKTDHGDFILDNLTNKIRPWTATGYRFLKRQSQEDPNVWVSFAGAAPVVSRAGVARINYR</sequence>
<dbReference type="PANTHER" id="PTHR39327">
    <property type="match status" value="1"/>
</dbReference>
<feature type="chain" id="PRO_5045134172" evidence="1">
    <location>
        <begin position="23"/>
        <end position="210"/>
    </location>
</feature>
<evidence type="ECO:0000313" key="2">
    <source>
        <dbReference type="EMBL" id="MCI4683066.1"/>
    </source>
</evidence>
<keyword evidence="1" id="KW-0732">Signal</keyword>
<reference evidence="2" key="1">
    <citation type="journal article" date="2022" name="ISME J.">
        <title>Identification of active gaseous-alkane degraders at natural gas seeps.</title>
        <authorList>
            <person name="Farhan Ul Haque M."/>
            <person name="Hernandez M."/>
            <person name="Crombie A.T."/>
            <person name="Murrell J.C."/>
        </authorList>
    </citation>
    <scope>NUCLEOTIDE SEQUENCE</scope>
    <source>
        <strain evidence="2">PC2</strain>
    </source>
</reference>
<gene>
    <name evidence="2" type="ORF">K2U94_09850</name>
</gene>
<keyword evidence="3" id="KW-1185">Reference proteome</keyword>
<comment type="caution">
    <text evidence="2">The sequence shown here is derived from an EMBL/GenBank/DDBJ whole genome shotgun (WGS) entry which is preliminary data.</text>
</comment>
<proteinExistence type="predicted"/>
<dbReference type="PANTHER" id="PTHR39327:SF1">
    <property type="entry name" value="BLR5470 PROTEIN"/>
    <property type="match status" value="1"/>
</dbReference>
<dbReference type="Pfam" id="PF06035">
    <property type="entry name" value="Peptidase_C93"/>
    <property type="match status" value="1"/>
</dbReference>
<dbReference type="Proteomes" id="UP001139104">
    <property type="component" value="Unassembled WGS sequence"/>
</dbReference>
<dbReference type="Gene3D" id="3.10.620.30">
    <property type="match status" value="1"/>
</dbReference>
<dbReference type="EMBL" id="JAIVFP010000001">
    <property type="protein sequence ID" value="MCI4683066.1"/>
    <property type="molecule type" value="Genomic_DNA"/>
</dbReference>
<evidence type="ECO:0000256" key="1">
    <source>
        <dbReference type="SAM" id="SignalP"/>
    </source>
</evidence>
<dbReference type="RefSeq" id="WP_243067038.1">
    <property type="nucleotide sequence ID" value="NZ_JAIVFK010000012.1"/>
</dbReference>
<feature type="signal peptide" evidence="1">
    <location>
        <begin position="1"/>
        <end position="22"/>
    </location>
</feature>
<dbReference type="InterPro" id="IPR010319">
    <property type="entry name" value="Transglutaminase-like_Cys_pept"/>
</dbReference>
<protein>
    <submittedName>
        <fullName evidence="2">Transglutaminase-like cysteine peptidase</fullName>
    </submittedName>
</protein>
<evidence type="ECO:0000313" key="3">
    <source>
        <dbReference type="Proteomes" id="UP001139104"/>
    </source>
</evidence>